<proteinExistence type="predicted"/>
<reference evidence="1" key="2">
    <citation type="journal article" date="2015" name="Data Brief">
        <title>Shoot transcriptome of the giant reed, Arundo donax.</title>
        <authorList>
            <person name="Barrero R.A."/>
            <person name="Guerrero F.D."/>
            <person name="Moolhuijzen P."/>
            <person name="Goolsby J.A."/>
            <person name="Tidwell J."/>
            <person name="Bellgard S.E."/>
            <person name="Bellgard M.I."/>
        </authorList>
    </citation>
    <scope>NUCLEOTIDE SEQUENCE</scope>
    <source>
        <tissue evidence="1">Shoot tissue taken approximately 20 cm above the soil surface</tissue>
    </source>
</reference>
<name>A0A0A9CH43_ARUDO</name>
<accession>A0A0A9CH43</accession>
<sequence>MSMCTDDRFHLVVLECLRCREVSYRCKQVFLSSFFPILLCDSCLLSLRQVFVLRDRGTLGFARRIGILTYG</sequence>
<reference evidence="1" key="1">
    <citation type="submission" date="2014-09" db="EMBL/GenBank/DDBJ databases">
        <authorList>
            <person name="Magalhaes I.L.F."/>
            <person name="Oliveira U."/>
            <person name="Santos F.R."/>
            <person name="Vidigal T.H.D.A."/>
            <person name="Brescovit A.D."/>
            <person name="Santos A.J."/>
        </authorList>
    </citation>
    <scope>NUCLEOTIDE SEQUENCE</scope>
    <source>
        <tissue evidence="1">Shoot tissue taken approximately 20 cm above the soil surface</tissue>
    </source>
</reference>
<protein>
    <submittedName>
        <fullName evidence="1">Uncharacterized protein</fullName>
    </submittedName>
</protein>
<dbReference type="AlphaFoldDB" id="A0A0A9CH43"/>
<evidence type="ECO:0000313" key="1">
    <source>
        <dbReference type="EMBL" id="JAD72695.1"/>
    </source>
</evidence>
<organism evidence="1">
    <name type="scientific">Arundo donax</name>
    <name type="common">Giant reed</name>
    <name type="synonym">Donax arundinaceus</name>
    <dbReference type="NCBI Taxonomy" id="35708"/>
    <lineage>
        <taxon>Eukaryota</taxon>
        <taxon>Viridiplantae</taxon>
        <taxon>Streptophyta</taxon>
        <taxon>Embryophyta</taxon>
        <taxon>Tracheophyta</taxon>
        <taxon>Spermatophyta</taxon>
        <taxon>Magnoliopsida</taxon>
        <taxon>Liliopsida</taxon>
        <taxon>Poales</taxon>
        <taxon>Poaceae</taxon>
        <taxon>PACMAD clade</taxon>
        <taxon>Arundinoideae</taxon>
        <taxon>Arundineae</taxon>
        <taxon>Arundo</taxon>
    </lineage>
</organism>
<dbReference type="EMBL" id="GBRH01225200">
    <property type="protein sequence ID" value="JAD72695.1"/>
    <property type="molecule type" value="Transcribed_RNA"/>
</dbReference>